<dbReference type="SUPFAM" id="SSF53300">
    <property type="entry name" value="vWA-like"/>
    <property type="match status" value="1"/>
</dbReference>
<dbReference type="RefSeq" id="WP_088919739.1">
    <property type="nucleotide sequence ID" value="NZ_CP018632.1"/>
</dbReference>
<dbReference type="SUPFAM" id="SSF52317">
    <property type="entry name" value="Class I glutamine amidotransferase-like"/>
    <property type="match status" value="1"/>
</dbReference>
<proteinExistence type="predicted"/>
<dbReference type="OrthoDB" id="9781333at2"/>
<keyword evidence="1" id="KW-0812">Transmembrane</keyword>
<feature type="transmembrane region" description="Helical" evidence="1">
    <location>
        <begin position="56"/>
        <end position="73"/>
    </location>
</feature>
<name>A0A2Z2NYB6_9GAMM</name>
<organism evidence="2 3">
    <name type="scientific">Granulosicoccus antarcticus IMCC3135</name>
    <dbReference type="NCBI Taxonomy" id="1192854"/>
    <lineage>
        <taxon>Bacteria</taxon>
        <taxon>Pseudomonadati</taxon>
        <taxon>Pseudomonadota</taxon>
        <taxon>Gammaproteobacteria</taxon>
        <taxon>Chromatiales</taxon>
        <taxon>Granulosicoccaceae</taxon>
        <taxon>Granulosicoccus</taxon>
    </lineage>
</organism>
<dbReference type="PANTHER" id="PTHR37947">
    <property type="entry name" value="BLL2462 PROTEIN"/>
    <property type="match status" value="1"/>
</dbReference>
<dbReference type="Proteomes" id="UP000250079">
    <property type="component" value="Chromosome"/>
</dbReference>
<dbReference type="PANTHER" id="PTHR37947:SF1">
    <property type="entry name" value="BLL2462 PROTEIN"/>
    <property type="match status" value="1"/>
</dbReference>
<keyword evidence="1" id="KW-1133">Transmembrane helix</keyword>
<sequence length="773" mass="84054">MFELLFNYPSGIWQQAALVFDASLPVWALPVSISLVLLLILVTLWRRQLSAARRGVIALLQSLVAVVALIMLWQPALRVSVSEQGENTVAWVLDTSRSMALEDVQATGETGDGVNTQRLKAGSESLDRMIASDKNGFSASVYALGEQLMRVADPAALAEQPLAARSRLGPGLDELLGTINESALAAVVLISDGADNSDAIDARWWQSLAAAGVPIHTVGVGQSGNRADLELSDVSLPASSQSNTDVVARIRITHGRGGMARIRVSDAGELLAAEDVLLPEGVQQSVHEVTLASGKRGIRQLEFSVELPLAEDGSKAAPDSTPANNRQARILQVLDSPKRILYVEGEPRWEYKFLRRAMEAHPGVSIVSLLRTSPNKFYRQGVQDGDELANGFPTTREQLFSYDTVIIGSFEAAELSTAQQSALRDFVSVRGGSLLMLAGRQGLADGGWGRSVVAAALPVQLGSQISTQSFERQRSQVTPTLTGLRAPWLQLADDVQDNIEAWQGLPALADVQTVGTIKPGALTLLERNSTRAGILRAEPLLVMQRYGRGLSMVLGTSGTWRWQMGLPSGDQRHERFWRQLLGMLVDQGIPRLTLSSDKPIYRDADTARLSVIAYNADYSQLQASTLPISLSDPQGQKLSLTLYPDPERPGRYVGEVPMLSDGPYSVQASTPLDGESPATAPVSVERWWVRESGNAEDFDAGLQAGFLQRISETTGGSYLPLSQIDQLSGILASENAALKRENHLPLWNMPFFFLCLILCKLLEWGLRLQWKRL</sequence>
<evidence type="ECO:0000256" key="1">
    <source>
        <dbReference type="SAM" id="Phobius"/>
    </source>
</evidence>
<dbReference type="InterPro" id="IPR029062">
    <property type="entry name" value="Class_I_gatase-like"/>
</dbReference>
<feature type="transmembrane region" description="Helical" evidence="1">
    <location>
        <begin position="24"/>
        <end position="44"/>
    </location>
</feature>
<dbReference type="Gene3D" id="3.40.50.410">
    <property type="entry name" value="von Willebrand factor, type A domain"/>
    <property type="match status" value="1"/>
</dbReference>
<dbReference type="Gene3D" id="3.40.50.880">
    <property type="match status" value="1"/>
</dbReference>
<dbReference type="AlphaFoldDB" id="A0A2Z2NYB6"/>
<dbReference type="InterPro" id="IPR036465">
    <property type="entry name" value="vWFA_dom_sf"/>
</dbReference>
<keyword evidence="1" id="KW-0472">Membrane</keyword>
<dbReference type="EMBL" id="CP018632">
    <property type="protein sequence ID" value="ASJ74748.1"/>
    <property type="molecule type" value="Genomic_DNA"/>
</dbReference>
<accession>A0A2Z2NYB6</accession>
<dbReference type="CDD" id="cd00198">
    <property type="entry name" value="vWFA"/>
    <property type="match status" value="1"/>
</dbReference>
<protein>
    <recommendedName>
        <fullName evidence="4">VWFA domain-containing protein</fullName>
    </recommendedName>
</protein>
<gene>
    <name evidence="2" type="ORF">IMCC3135_23395</name>
</gene>
<keyword evidence="3" id="KW-1185">Reference proteome</keyword>
<reference evidence="2 3" key="1">
    <citation type="submission" date="2016-12" db="EMBL/GenBank/DDBJ databases">
        <authorList>
            <person name="Song W.-J."/>
            <person name="Kurnit D.M."/>
        </authorList>
    </citation>
    <scope>NUCLEOTIDE SEQUENCE [LARGE SCALE GENOMIC DNA]</scope>
    <source>
        <strain evidence="2 3">IMCC3135</strain>
    </source>
</reference>
<dbReference type="KEGG" id="gai:IMCC3135_23395"/>
<evidence type="ECO:0008006" key="4">
    <source>
        <dbReference type="Google" id="ProtNLM"/>
    </source>
</evidence>
<evidence type="ECO:0000313" key="3">
    <source>
        <dbReference type="Proteomes" id="UP000250079"/>
    </source>
</evidence>
<evidence type="ECO:0000313" key="2">
    <source>
        <dbReference type="EMBL" id="ASJ74748.1"/>
    </source>
</evidence>